<dbReference type="InterPro" id="IPR038726">
    <property type="entry name" value="PDDEXK_AddAB-type"/>
</dbReference>
<protein>
    <recommendedName>
        <fullName evidence="1">PD-(D/E)XK endonuclease-like domain-containing protein</fullName>
    </recommendedName>
</protein>
<gene>
    <name evidence="2" type="ORF">LCGC14_2189260</name>
</gene>
<feature type="domain" description="PD-(D/E)XK endonuclease-like" evidence="1">
    <location>
        <begin position="10"/>
        <end position="329"/>
    </location>
</feature>
<name>A0A0F9E707_9ZZZZ</name>
<reference evidence="2" key="1">
    <citation type="journal article" date="2015" name="Nature">
        <title>Complex archaea that bridge the gap between prokaryotes and eukaryotes.</title>
        <authorList>
            <person name="Spang A."/>
            <person name="Saw J.H."/>
            <person name="Jorgensen S.L."/>
            <person name="Zaremba-Niedzwiedzka K."/>
            <person name="Martijn J."/>
            <person name="Lind A.E."/>
            <person name="van Eijk R."/>
            <person name="Schleper C."/>
            <person name="Guy L."/>
            <person name="Ettema T.J."/>
        </authorList>
    </citation>
    <scope>NUCLEOTIDE SEQUENCE</scope>
</reference>
<organism evidence="2">
    <name type="scientific">marine sediment metagenome</name>
    <dbReference type="NCBI Taxonomy" id="412755"/>
    <lineage>
        <taxon>unclassified sequences</taxon>
        <taxon>metagenomes</taxon>
        <taxon>ecological metagenomes</taxon>
    </lineage>
</organism>
<dbReference type="InterPro" id="IPR011604">
    <property type="entry name" value="PDDEXK-like_dom_sf"/>
</dbReference>
<evidence type="ECO:0000259" key="1">
    <source>
        <dbReference type="Pfam" id="PF12705"/>
    </source>
</evidence>
<accession>A0A0F9E707</accession>
<dbReference type="AlphaFoldDB" id="A0A0F9E707"/>
<evidence type="ECO:0000313" key="2">
    <source>
        <dbReference type="EMBL" id="KKL62036.1"/>
    </source>
</evidence>
<dbReference type="Pfam" id="PF12705">
    <property type="entry name" value="PDDEXK_1"/>
    <property type="match status" value="1"/>
</dbReference>
<comment type="caution">
    <text evidence="2">The sequence shown here is derived from an EMBL/GenBank/DDBJ whole genome shotgun (WGS) entry which is preliminary data.</text>
</comment>
<dbReference type="Gene3D" id="3.90.320.10">
    <property type="match status" value="1"/>
</dbReference>
<dbReference type="EMBL" id="LAZR01028620">
    <property type="protein sequence ID" value="KKL62036.1"/>
    <property type="molecule type" value="Genomic_DNA"/>
</dbReference>
<sequence>MLKVRTTERRTFKRCRKKWQYEYIEGLKPIARSSPLWVGTAVHIGLEGYYTEHGLTAAFREDVAREKLERFFFVERTRLGYNQMDEENRNSFNEDVELATGMLDHYFKWAPQNDDFEVMETEFYAEVELAKGIRLTLRADGLVIDHSGDAWILEHKTTAQIDQDAVWLELDDQASTYTWMFTELAEGQGWVLRDDKLVPVAQIGPPPQIRGMLYNFLLKQVPHEPIVNKDDTLSVASKNLTCTVEDYEKAFQGEPGQGDVKYADFIQKLRAKKWFHRLRVYRGGAEMAGFAPIVEAEVQEMKRVRDLPILAYRNPTRDCNWDCPFFTMCKGELEGLDMEAERGERFIVEEQLELPEVK</sequence>
<proteinExistence type="predicted"/>